<organism evidence="8 9">
    <name type="scientific">Brassica oleracea var. oleracea</name>
    <dbReference type="NCBI Taxonomy" id="109376"/>
    <lineage>
        <taxon>Eukaryota</taxon>
        <taxon>Viridiplantae</taxon>
        <taxon>Streptophyta</taxon>
        <taxon>Embryophyta</taxon>
        <taxon>Tracheophyta</taxon>
        <taxon>Spermatophyta</taxon>
        <taxon>Magnoliopsida</taxon>
        <taxon>eudicotyledons</taxon>
        <taxon>Gunneridae</taxon>
        <taxon>Pentapetalae</taxon>
        <taxon>rosids</taxon>
        <taxon>malvids</taxon>
        <taxon>Brassicales</taxon>
        <taxon>Brassicaceae</taxon>
        <taxon>Brassiceae</taxon>
        <taxon>Brassica</taxon>
    </lineage>
</organism>
<sequence>MEISLALLLVLVAISDIIHLVQAQSQPGFISLDCGLPANEPSPYSESKTGLRFSSDSKFIQTGEIGRIQTNLENPLKPYTTLRYFPEGTRNCYNLPVDKGRKYLIKAWFRYGNYDGHDIKPMFDLYIGPNLWATVDMQNLDGNSTSEEILHVAKSI</sequence>
<dbReference type="HOGENOM" id="CLU_1689150_0_0_1"/>
<dbReference type="GO" id="GO:0016020">
    <property type="term" value="C:membrane"/>
    <property type="evidence" value="ECO:0007669"/>
    <property type="project" value="UniProtKB-SubCell"/>
</dbReference>
<evidence type="ECO:0000256" key="5">
    <source>
        <dbReference type="ARBA" id="ARBA00023136"/>
    </source>
</evidence>
<dbReference type="InterPro" id="IPR024788">
    <property type="entry name" value="Malectin-like_Carb-bd_dom"/>
</dbReference>
<dbReference type="EnsemblPlants" id="Bo3g017860.1">
    <property type="protein sequence ID" value="Bo3g017860.1"/>
    <property type="gene ID" value="Bo3g017860"/>
</dbReference>
<reference evidence="8 9" key="1">
    <citation type="journal article" date="2014" name="Genome Biol.">
        <title>Transcriptome and methylome profiling reveals relics of genome dominance in the mesopolyploid Brassica oleracea.</title>
        <authorList>
            <person name="Parkin I.A."/>
            <person name="Koh C."/>
            <person name="Tang H."/>
            <person name="Robinson S.J."/>
            <person name="Kagale S."/>
            <person name="Clarke W.E."/>
            <person name="Town C.D."/>
            <person name="Nixon J."/>
            <person name="Krishnakumar V."/>
            <person name="Bidwell S.L."/>
            <person name="Denoeud F."/>
            <person name="Belcram H."/>
            <person name="Links M.G."/>
            <person name="Just J."/>
            <person name="Clarke C."/>
            <person name="Bender T."/>
            <person name="Huebert T."/>
            <person name="Mason A.S."/>
            <person name="Pires J.C."/>
            <person name="Barker G."/>
            <person name="Moore J."/>
            <person name="Walley P.G."/>
            <person name="Manoli S."/>
            <person name="Batley J."/>
            <person name="Edwards D."/>
            <person name="Nelson M.N."/>
            <person name="Wang X."/>
            <person name="Paterson A.H."/>
            <person name="King G."/>
            <person name="Bancroft I."/>
            <person name="Chalhoub B."/>
            <person name="Sharpe A.G."/>
        </authorList>
    </citation>
    <scope>NUCLEOTIDE SEQUENCE</scope>
    <source>
        <strain evidence="8 9">cv. TO1000</strain>
    </source>
</reference>
<keyword evidence="9" id="KW-1185">Reference proteome</keyword>
<evidence type="ECO:0000259" key="7">
    <source>
        <dbReference type="Pfam" id="PF12819"/>
    </source>
</evidence>
<evidence type="ECO:0000256" key="6">
    <source>
        <dbReference type="SAM" id="SignalP"/>
    </source>
</evidence>
<dbReference type="AlphaFoldDB" id="A0A0D3B2K6"/>
<protein>
    <recommendedName>
        <fullName evidence="7">Malectin-like domain-containing protein</fullName>
    </recommendedName>
</protein>
<keyword evidence="4" id="KW-1133">Transmembrane helix</keyword>
<evidence type="ECO:0000256" key="3">
    <source>
        <dbReference type="ARBA" id="ARBA00022729"/>
    </source>
</evidence>
<dbReference type="PANTHER" id="PTHR45631">
    <property type="entry name" value="OS07G0107800 PROTEIN-RELATED"/>
    <property type="match status" value="1"/>
</dbReference>
<keyword evidence="2" id="KW-0812">Transmembrane</keyword>
<dbReference type="Proteomes" id="UP000032141">
    <property type="component" value="Chromosome C3"/>
</dbReference>
<evidence type="ECO:0000313" key="9">
    <source>
        <dbReference type="Proteomes" id="UP000032141"/>
    </source>
</evidence>
<dbReference type="OMA" id="MVELMIY"/>
<feature type="chain" id="PRO_5002268734" description="Malectin-like domain-containing protein" evidence="6">
    <location>
        <begin position="24"/>
        <end position="156"/>
    </location>
</feature>
<evidence type="ECO:0000256" key="1">
    <source>
        <dbReference type="ARBA" id="ARBA00004167"/>
    </source>
</evidence>
<proteinExistence type="predicted"/>
<accession>A0A0D3B2K6</accession>
<evidence type="ECO:0000313" key="8">
    <source>
        <dbReference type="EnsemblPlants" id="Bo3g017860.1"/>
    </source>
</evidence>
<keyword evidence="3 6" id="KW-0732">Signal</keyword>
<dbReference type="STRING" id="109376.A0A0D3B2K6"/>
<feature type="signal peptide" evidence="6">
    <location>
        <begin position="1"/>
        <end position="23"/>
    </location>
</feature>
<reference evidence="8" key="2">
    <citation type="submission" date="2015-03" db="UniProtKB">
        <authorList>
            <consortium name="EnsemblPlants"/>
        </authorList>
    </citation>
    <scope>IDENTIFICATION</scope>
</reference>
<keyword evidence="5" id="KW-0472">Membrane</keyword>
<dbReference type="PANTHER" id="PTHR45631:SF118">
    <property type="entry name" value="PROTEIN KINASE DOMAIN-CONTAINING PROTEIN"/>
    <property type="match status" value="1"/>
</dbReference>
<evidence type="ECO:0000256" key="4">
    <source>
        <dbReference type="ARBA" id="ARBA00022989"/>
    </source>
</evidence>
<dbReference type="Pfam" id="PF12819">
    <property type="entry name" value="Malectin_like"/>
    <property type="match status" value="1"/>
</dbReference>
<evidence type="ECO:0000256" key="2">
    <source>
        <dbReference type="ARBA" id="ARBA00022692"/>
    </source>
</evidence>
<feature type="domain" description="Malectin-like" evidence="7">
    <location>
        <begin position="32"/>
        <end position="155"/>
    </location>
</feature>
<comment type="subcellular location">
    <subcellularLocation>
        <location evidence="1">Membrane</location>
        <topology evidence="1">Single-pass membrane protein</topology>
    </subcellularLocation>
</comment>
<dbReference type="Gramene" id="Bo3g017860.1">
    <property type="protein sequence ID" value="Bo3g017860.1"/>
    <property type="gene ID" value="Bo3g017860"/>
</dbReference>
<name>A0A0D3B2K6_BRAOL</name>